<evidence type="ECO:0000256" key="3">
    <source>
        <dbReference type="ARBA" id="ARBA00023274"/>
    </source>
</evidence>
<feature type="compositionally biased region" description="Low complexity" evidence="6">
    <location>
        <begin position="57"/>
        <end position="81"/>
    </location>
</feature>
<dbReference type="GO" id="GO:0003735">
    <property type="term" value="F:structural constituent of ribosome"/>
    <property type="evidence" value="ECO:0007669"/>
    <property type="project" value="InterPro"/>
</dbReference>
<comment type="function">
    <text evidence="5">One of the primary rRNA binding proteins, this protein initially binds near the 5'-end of the 23S rRNA. It is important during the early stages of 50S assembly. It makes multiple contacts with different domains of the 23S rRNA in the assembled 50S subunit and ribosome.</text>
</comment>
<evidence type="ECO:0000256" key="6">
    <source>
        <dbReference type="SAM" id="MobiDB-lite"/>
    </source>
</evidence>
<dbReference type="GO" id="GO:0019843">
    <property type="term" value="F:rRNA binding"/>
    <property type="evidence" value="ECO:0007669"/>
    <property type="project" value="UniProtKB-UniRule"/>
</dbReference>
<dbReference type="PANTHER" id="PTHR10746">
    <property type="entry name" value="50S RIBOSOMAL PROTEIN L4"/>
    <property type="match status" value="1"/>
</dbReference>
<dbReference type="InterPro" id="IPR023574">
    <property type="entry name" value="Ribosomal_uL4_dom_sf"/>
</dbReference>
<dbReference type="GeneID" id="93248555"/>
<evidence type="ECO:0000256" key="5">
    <source>
        <dbReference type="HAMAP-Rule" id="MF_01328"/>
    </source>
</evidence>
<feature type="region of interest" description="Disordered" evidence="6">
    <location>
        <begin position="133"/>
        <end position="161"/>
    </location>
</feature>
<dbReference type="HAMAP" id="MF_01328_B">
    <property type="entry name" value="Ribosomal_uL4_B"/>
    <property type="match status" value="1"/>
</dbReference>
<dbReference type="KEGG" id="mhs:MOS_447"/>
<dbReference type="GO" id="GO:1990904">
    <property type="term" value="C:ribonucleoprotein complex"/>
    <property type="evidence" value="ECO:0007669"/>
    <property type="project" value="UniProtKB-KW"/>
</dbReference>
<keyword evidence="5" id="KW-0699">rRNA-binding</keyword>
<keyword evidence="2 5" id="KW-0689">Ribosomal protein</keyword>
<dbReference type="GO" id="GO:0005840">
    <property type="term" value="C:ribosome"/>
    <property type="evidence" value="ECO:0007669"/>
    <property type="project" value="UniProtKB-KW"/>
</dbReference>
<dbReference type="InterPro" id="IPR002136">
    <property type="entry name" value="Ribosomal_uL4"/>
</dbReference>
<dbReference type="NCBIfam" id="TIGR03953">
    <property type="entry name" value="rplD_bact"/>
    <property type="match status" value="1"/>
</dbReference>
<keyword evidence="5" id="KW-0694">RNA-binding</keyword>
<dbReference type="Pfam" id="PF00573">
    <property type="entry name" value="Ribosomal_L4"/>
    <property type="match status" value="1"/>
</dbReference>
<feature type="compositionally biased region" description="Basic residues" evidence="6">
    <location>
        <begin position="28"/>
        <end position="40"/>
    </location>
</feature>
<dbReference type="Proteomes" id="UP000009399">
    <property type="component" value="Chromosome"/>
</dbReference>
<dbReference type="InterPro" id="IPR013005">
    <property type="entry name" value="Ribosomal_uL4-like"/>
</dbReference>
<protein>
    <recommendedName>
        <fullName evidence="4 5">Large ribosomal subunit protein uL4</fullName>
    </recommendedName>
</protein>
<evidence type="ECO:0000256" key="2">
    <source>
        <dbReference type="ARBA" id="ARBA00022980"/>
    </source>
</evidence>
<comment type="function">
    <text evidence="5">Forms part of the polypeptide exit tunnel.</text>
</comment>
<dbReference type="RefSeq" id="WP_013302223.1">
    <property type="nucleotide sequence ID" value="NC_019552.1"/>
</dbReference>
<proteinExistence type="inferred from homology"/>
<dbReference type="EMBL" id="CP003914">
    <property type="protein sequence ID" value="AFX74371.1"/>
    <property type="molecule type" value="Genomic_DNA"/>
</dbReference>
<feature type="region of interest" description="Disordered" evidence="6">
    <location>
        <begin position="1"/>
        <end position="86"/>
    </location>
</feature>
<organism evidence="7 8">
    <name type="scientific">Mesomycoplasma hyorhinis SK76</name>
    <dbReference type="NCBI Taxonomy" id="1118964"/>
    <lineage>
        <taxon>Bacteria</taxon>
        <taxon>Bacillati</taxon>
        <taxon>Mycoplasmatota</taxon>
        <taxon>Mycoplasmoidales</taxon>
        <taxon>Metamycoplasmataceae</taxon>
        <taxon>Mesomycoplasma</taxon>
    </lineage>
</organism>
<evidence type="ECO:0000256" key="4">
    <source>
        <dbReference type="ARBA" id="ARBA00035244"/>
    </source>
</evidence>
<sequence length="295" mass="32699">MNKKENTTQTSNAPKKEVIKPRSSTTHTHVHKHTHTHVHTKKVEKQPEVQQVKTPEKATTQAKVVTKAAPKPATKPTASAKTGEKKVEIKQTKNVAKVNITNKVSLPNELFGKTEIHSQAIFDTILYERGSRRNPTHKVKSRAEVSGTGKKPWKQKGTGKARAGSLRSPIFVGGGRAFGPTNNKNYKIKLNKKVRKLAFASALSQLAQNNQVLVSDFAQKEISTKTLVKKLASEKLNELKNVLIISSSSELFLSARNLQNVKVTKWSSILVEDLVKADVFIISESDIKNLEGRFK</sequence>
<comment type="subunit">
    <text evidence="5">Part of the 50S ribosomal subunit.</text>
</comment>
<dbReference type="GO" id="GO:0006412">
    <property type="term" value="P:translation"/>
    <property type="evidence" value="ECO:0007669"/>
    <property type="project" value="UniProtKB-UniRule"/>
</dbReference>
<gene>
    <name evidence="5" type="primary">rplD</name>
    <name evidence="7" type="ORF">MOS_447</name>
</gene>
<dbReference type="PANTHER" id="PTHR10746:SF6">
    <property type="entry name" value="LARGE RIBOSOMAL SUBUNIT PROTEIN UL4M"/>
    <property type="match status" value="1"/>
</dbReference>
<dbReference type="Gene3D" id="3.40.1370.10">
    <property type="match status" value="1"/>
</dbReference>
<evidence type="ECO:0000313" key="8">
    <source>
        <dbReference type="Proteomes" id="UP000009399"/>
    </source>
</evidence>
<reference evidence="7 8" key="1">
    <citation type="journal article" date="2013" name="Genome Announc.">
        <title>Complete Genome Sequence of Mycoplasma hyorhinis Strain SK76.</title>
        <authorList>
            <person name="Goodison S."/>
            <person name="Urquidi V."/>
            <person name="Kumar D."/>
            <person name="Reyes L."/>
            <person name="Rosser C.J."/>
        </authorList>
    </citation>
    <scope>NUCLEOTIDE SEQUENCE [LARGE SCALE GENOMIC DNA]</scope>
    <source>
        <strain evidence="7 8">SK76</strain>
    </source>
</reference>
<evidence type="ECO:0000313" key="7">
    <source>
        <dbReference type="EMBL" id="AFX74371.1"/>
    </source>
</evidence>
<accession>A0AAI8AN15</accession>
<comment type="similarity">
    <text evidence="1 5">Belongs to the universal ribosomal protein uL4 family.</text>
</comment>
<dbReference type="SUPFAM" id="SSF52166">
    <property type="entry name" value="Ribosomal protein L4"/>
    <property type="match status" value="1"/>
</dbReference>
<keyword evidence="3 5" id="KW-0687">Ribonucleoprotein</keyword>
<name>A0AAI8AN15_MESHY</name>
<dbReference type="AlphaFoldDB" id="A0AAI8AN15"/>
<evidence type="ECO:0000256" key="1">
    <source>
        <dbReference type="ARBA" id="ARBA00010528"/>
    </source>
</evidence>